<dbReference type="OrthoDB" id="2916249at2"/>
<reference evidence="1 2" key="1">
    <citation type="submission" date="2018-08" db="EMBL/GenBank/DDBJ databases">
        <title>Bacillus jemisoniae sp. nov., Bacillus chryseoplanitiae sp. nov., Bacillus resnikiae sp. nov., and Bacillus frankliniae sp. nov., isolated from Viking spacecraft and associated surfaces.</title>
        <authorList>
            <person name="Seuylemezian A."/>
            <person name="Vaishampayan P."/>
        </authorList>
    </citation>
    <scope>NUCLEOTIDE SEQUENCE [LARGE SCALE GENOMIC DNA]</scope>
    <source>
        <strain evidence="1 2">JJ-247</strain>
    </source>
</reference>
<dbReference type="RefSeq" id="WP_119112877.1">
    <property type="nucleotide sequence ID" value="NZ_JABUHL010000020.1"/>
</dbReference>
<evidence type="ECO:0000313" key="2">
    <source>
        <dbReference type="Proteomes" id="UP000265816"/>
    </source>
</evidence>
<dbReference type="SUPFAM" id="SSF140500">
    <property type="entry name" value="BAS1536-like"/>
    <property type="match status" value="1"/>
</dbReference>
<accession>A0A398B5A9</accession>
<sequence>METATILILKEIKEYIEFLRNHMISTGAEFGFHHERTIKASQELDYVIYKYQVIQRRILA</sequence>
<dbReference type="Proteomes" id="UP000265816">
    <property type="component" value="Unassembled WGS sequence"/>
</dbReference>
<dbReference type="Pfam" id="PF09388">
    <property type="entry name" value="SpoOE-like"/>
    <property type="match status" value="1"/>
</dbReference>
<dbReference type="InterPro" id="IPR018540">
    <property type="entry name" value="Spo0E-like"/>
</dbReference>
<dbReference type="AlphaFoldDB" id="A0A398B5A9"/>
<evidence type="ECO:0000313" key="1">
    <source>
        <dbReference type="EMBL" id="RID85042.1"/>
    </source>
</evidence>
<name>A0A398B5A9_9BACI</name>
<keyword evidence="2" id="KW-1185">Reference proteome</keyword>
<dbReference type="GO" id="GO:0046983">
    <property type="term" value="F:protein dimerization activity"/>
    <property type="evidence" value="ECO:0007669"/>
    <property type="project" value="InterPro"/>
</dbReference>
<dbReference type="GO" id="GO:0043937">
    <property type="term" value="P:regulation of sporulation"/>
    <property type="evidence" value="ECO:0007669"/>
    <property type="project" value="InterPro"/>
</dbReference>
<dbReference type="EMBL" id="QWVT01000017">
    <property type="protein sequence ID" value="RID85042.1"/>
    <property type="molecule type" value="Genomic_DNA"/>
</dbReference>
<proteinExistence type="predicted"/>
<dbReference type="InterPro" id="IPR037208">
    <property type="entry name" value="Spo0E-like_sf"/>
</dbReference>
<dbReference type="InterPro" id="IPR036638">
    <property type="entry name" value="HLH_DNA-bd_sf"/>
</dbReference>
<comment type="caution">
    <text evidence="1">The sequence shown here is derived from an EMBL/GenBank/DDBJ whole genome shotgun (WGS) entry which is preliminary data.</text>
</comment>
<dbReference type="Gene3D" id="4.10.280.10">
    <property type="entry name" value="Helix-loop-helix DNA-binding domain"/>
    <property type="match status" value="1"/>
</dbReference>
<organism evidence="1 2">
    <name type="scientific">Mesobacillus zeae</name>
    <dbReference type="NCBI Taxonomy" id="1917180"/>
    <lineage>
        <taxon>Bacteria</taxon>
        <taxon>Bacillati</taxon>
        <taxon>Bacillota</taxon>
        <taxon>Bacilli</taxon>
        <taxon>Bacillales</taxon>
        <taxon>Bacillaceae</taxon>
        <taxon>Mesobacillus</taxon>
    </lineage>
</organism>
<gene>
    <name evidence="1" type="ORF">D1970_10780</name>
</gene>
<protein>
    <submittedName>
        <fullName evidence="1">Aspartyl-phosphate phosphatase Spo0E family protein</fullName>
    </submittedName>
</protein>